<evidence type="ECO:0000313" key="5">
    <source>
        <dbReference type="EMBL" id="AGX42591.1"/>
    </source>
</evidence>
<dbReference type="RefSeq" id="WP_022744979.1">
    <property type="nucleotide sequence ID" value="NC_022571.1"/>
</dbReference>
<proteinExistence type="predicted"/>
<dbReference type="Proteomes" id="UP000017118">
    <property type="component" value="Chromosome"/>
</dbReference>
<evidence type="ECO:0000259" key="4">
    <source>
        <dbReference type="PROSITE" id="PS50932"/>
    </source>
</evidence>
<gene>
    <name evidence="5" type="primary">rbsR2</name>
    <name evidence="5" type="ORF">CLSA_c15920</name>
</gene>
<dbReference type="Pfam" id="PF00356">
    <property type="entry name" value="LacI"/>
    <property type="match status" value="1"/>
</dbReference>
<name>U5MSG2_CLOSA</name>
<accession>U5MSG2</accession>
<dbReference type="Pfam" id="PF00532">
    <property type="entry name" value="Peripla_BP_1"/>
    <property type="match status" value="1"/>
</dbReference>
<dbReference type="PROSITE" id="PS50932">
    <property type="entry name" value="HTH_LACI_2"/>
    <property type="match status" value="1"/>
</dbReference>
<evidence type="ECO:0000313" key="6">
    <source>
        <dbReference type="Proteomes" id="UP000017118"/>
    </source>
</evidence>
<dbReference type="SUPFAM" id="SSF47413">
    <property type="entry name" value="lambda repressor-like DNA-binding domains"/>
    <property type="match status" value="1"/>
</dbReference>
<dbReference type="PATRIC" id="fig|1345695.10.peg.3703"/>
<dbReference type="InterPro" id="IPR001761">
    <property type="entry name" value="Peripla_BP/Lac1_sug-bd_dom"/>
</dbReference>
<keyword evidence="1" id="KW-0805">Transcription regulation</keyword>
<dbReference type="PANTHER" id="PTHR30146">
    <property type="entry name" value="LACI-RELATED TRANSCRIPTIONAL REPRESSOR"/>
    <property type="match status" value="1"/>
</dbReference>
<feature type="domain" description="HTH lacI-type" evidence="4">
    <location>
        <begin position="4"/>
        <end position="59"/>
    </location>
</feature>
<evidence type="ECO:0000256" key="3">
    <source>
        <dbReference type="ARBA" id="ARBA00023163"/>
    </source>
</evidence>
<dbReference type="GeneID" id="55474089"/>
<dbReference type="GO" id="GO:0003700">
    <property type="term" value="F:DNA-binding transcription factor activity"/>
    <property type="evidence" value="ECO:0007669"/>
    <property type="project" value="TreeGrafter"/>
</dbReference>
<dbReference type="GO" id="GO:0000976">
    <property type="term" value="F:transcription cis-regulatory region binding"/>
    <property type="evidence" value="ECO:0007669"/>
    <property type="project" value="TreeGrafter"/>
</dbReference>
<evidence type="ECO:0000256" key="2">
    <source>
        <dbReference type="ARBA" id="ARBA00023125"/>
    </source>
</evidence>
<reference evidence="5 6" key="1">
    <citation type="journal article" date="2013" name="Genome Announc.">
        <title>Complete Genome Sequence of the Solvent Producer Clostridium saccharobutylicum NCP262 (DSM 13864).</title>
        <authorList>
            <person name="Poehlein A."/>
            <person name="Hartwich K."/>
            <person name="Krabben P."/>
            <person name="Ehrenreich A."/>
            <person name="Liebl W."/>
            <person name="Durre P."/>
            <person name="Gottschalk G."/>
            <person name="Daniel R."/>
        </authorList>
    </citation>
    <scope>NUCLEOTIDE SEQUENCE [LARGE SCALE GENOMIC DNA]</scope>
    <source>
        <strain evidence="5">DSM 13864</strain>
    </source>
</reference>
<dbReference type="InterPro" id="IPR010982">
    <property type="entry name" value="Lambda_DNA-bd_dom_sf"/>
</dbReference>
<keyword evidence="2" id="KW-0238">DNA-binding</keyword>
<dbReference type="HOGENOM" id="CLU_037628_6_0_9"/>
<dbReference type="PROSITE" id="PS00356">
    <property type="entry name" value="HTH_LACI_1"/>
    <property type="match status" value="1"/>
</dbReference>
<protein>
    <submittedName>
        <fullName evidence="5">Ribose operon repressor</fullName>
    </submittedName>
</protein>
<dbReference type="InterPro" id="IPR000843">
    <property type="entry name" value="HTH_LacI"/>
</dbReference>
<dbReference type="CDD" id="cd06267">
    <property type="entry name" value="PBP1_LacI_sugar_binding-like"/>
    <property type="match status" value="1"/>
</dbReference>
<keyword evidence="3" id="KW-0804">Transcription</keyword>
<dbReference type="PANTHER" id="PTHR30146:SF109">
    <property type="entry name" value="HTH-TYPE TRANSCRIPTIONAL REGULATOR GALS"/>
    <property type="match status" value="1"/>
</dbReference>
<evidence type="ECO:0000256" key="1">
    <source>
        <dbReference type="ARBA" id="ARBA00023015"/>
    </source>
</evidence>
<dbReference type="OrthoDB" id="369222at2"/>
<dbReference type="SMART" id="SM00354">
    <property type="entry name" value="HTH_LACI"/>
    <property type="match status" value="1"/>
</dbReference>
<sequence>MRSVTMSDIAQEAKVSKTTVSKVLNNREINVSDSTRQNILNIAKRLNYIPNGVARSLTTRRTNTIGIILPDIENPFFAAMAKTIEEMAENRGYNVILCNSYNNEEKEDKYIRLLISKLVDGVIYGSGGNSKESLNVLRSNKVPFVVVDRYIDSTYKYSGVFSKNIEGVKRGVRYLYDLNHRNIAFVGGSCKVKLAKMRNESYVEISKELGVYNKDLMVEADFSIEGGMRATENLLSITKDIDAIFYSSDVMALGGMKYLIRHGYKIPDDISVLGFDNINISALFEPELTTVAQPIYEIGKTSCELLIDIIEKNCEDRIIELDTNLIQRNSVKMKTE</sequence>
<dbReference type="SUPFAM" id="SSF53822">
    <property type="entry name" value="Periplasmic binding protein-like I"/>
    <property type="match status" value="1"/>
</dbReference>
<dbReference type="EMBL" id="CP006721">
    <property type="protein sequence ID" value="AGX42591.1"/>
    <property type="molecule type" value="Genomic_DNA"/>
</dbReference>
<dbReference type="KEGG" id="csb:CLSA_c15920"/>
<dbReference type="AlphaFoldDB" id="U5MSG2"/>
<dbReference type="InterPro" id="IPR028082">
    <property type="entry name" value="Peripla_BP_I"/>
</dbReference>
<dbReference type="CDD" id="cd01392">
    <property type="entry name" value="HTH_LacI"/>
    <property type="match status" value="1"/>
</dbReference>
<dbReference type="eggNOG" id="COG1609">
    <property type="taxonomic scope" value="Bacteria"/>
</dbReference>
<organism evidence="5 6">
    <name type="scientific">Clostridium saccharobutylicum DSM 13864</name>
    <dbReference type="NCBI Taxonomy" id="1345695"/>
    <lineage>
        <taxon>Bacteria</taxon>
        <taxon>Bacillati</taxon>
        <taxon>Bacillota</taxon>
        <taxon>Clostridia</taxon>
        <taxon>Eubacteriales</taxon>
        <taxon>Clostridiaceae</taxon>
        <taxon>Clostridium</taxon>
    </lineage>
</organism>
<keyword evidence="6" id="KW-1185">Reference proteome</keyword>
<dbReference type="Gene3D" id="3.40.50.2300">
    <property type="match status" value="2"/>
</dbReference>
<dbReference type="Gene3D" id="1.10.260.40">
    <property type="entry name" value="lambda repressor-like DNA-binding domains"/>
    <property type="match status" value="1"/>
</dbReference>